<reference evidence="2 3" key="1">
    <citation type="submission" date="2018-10" db="EMBL/GenBank/DDBJ databases">
        <title>Transmission dynamics of multidrug resistant bacteria on intensive care unit surfaces.</title>
        <authorList>
            <person name="D'Souza A.W."/>
            <person name="Potter R.F."/>
            <person name="Wallace M."/>
            <person name="Shupe A."/>
            <person name="Patel S."/>
            <person name="Sun S."/>
            <person name="Gul D."/>
            <person name="Kwon J.H."/>
            <person name="Andleeb S."/>
            <person name="Burnham C.-A.D."/>
            <person name="Dantas G."/>
        </authorList>
    </citation>
    <scope>NUCLEOTIDE SEQUENCE [LARGE SCALE GENOMIC DNA]</scope>
    <source>
        <strain evidence="2 3">AJ_385</strain>
    </source>
</reference>
<gene>
    <name evidence="2" type="ORF">EGT73_18680</name>
</gene>
<dbReference type="RefSeq" id="WP_125275126.1">
    <property type="nucleotide sequence ID" value="NZ_RHXE01000103.1"/>
</dbReference>
<comment type="caution">
    <text evidence="2">The sequence shown here is derived from an EMBL/GenBank/DDBJ whole genome shotgun (WGS) entry which is preliminary data.</text>
</comment>
<dbReference type="Proteomes" id="UP000277537">
    <property type="component" value="Unassembled WGS sequence"/>
</dbReference>
<name>A0A427UIY9_ACIJO</name>
<protein>
    <submittedName>
        <fullName evidence="2">Uncharacterized protein</fullName>
    </submittedName>
</protein>
<feature type="transmembrane region" description="Helical" evidence="1">
    <location>
        <begin position="63"/>
        <end position="85"/>
    </location>
</feature>
<feature type="transmembrane region" description="Helical" evidence="1">
    <location>
        <begin position="32"/>
        <end position="51"/>
    </location>
</feature>
<keyword evidence="1" id="KW-0472">Membrane</keyword>
<dbReference type="EMBL" id="RHXE01000103">
    <property type="protein sequence ID" value="RSE15453.1"/>
    <property type="molecule type" value="Genomic_DNA"/>
</dbReference>
<dbReference type="AlphaFoldDB" id="A0A427UIY9"/>
<accession>A0A427UIY9</accession>
<organism evidence="2 3">
    <name type="scientific">Acinetobacter johnsonii</name>
    <dbReference type="NCBI Taxonomy" id="40214"/>
    <lineage>
        <taxon>Bacteria</taxon>
        <taxon>Pseudomonadati</taxon>
        <taxon>Pseudomonadota</taxon>
        <taxon>Gammaproteobacteria</taxon>
        <taxon>Moraxellales</taxon>
        <taxon>Moraxellaceae</taxon>
        <taxon>Acinetobacter</taxon>
    </lineage>
</organism>
<evidence type="ECO:0000313" key="3">
    <source>
        <dbReference type="Proteomes" id="UP000277537"/>
    </source>
</evidence>
<evidence type="ECO:0000256" key="1">
    <source>
        <dbReference type="SAM" id="Phobius"/>
    </source>
</evidence>
<sequence>MDLIIRFFVWVANCFLSGKAQAVGIAAFGAIISYALFKISPTVFSAAYFIYPNLEQYIFEHLFVAKLILLLVFMTPLSIGSFIAIQQLKSIYHKESYRHF</sequence>
<keyword evidence="1" id="KW-1133">Transmembrane helix</keyword>
<keyword evidence="1" id="KW-0812">Transmembrane</keyword>
<proteinExistence type="predicted"/>
<evidence type="ECO:0000313" key="2">
    <source>
        <dbReference type="EMBL" id="RSE15453.1"/>
    </source>
</evidence>